<evidence type="ECO:0000256" key="6">
    <source>
        <dbReference type="ARBA" id="ARBA00023078"/>
    </source>
</evidence>
<evidence type="ECO:0000256" key="2">
    <source>
        <dbReference type="ARBA" id="ARBA00022448"/>
    </source>
</evidence>
<keyword evidence="6 10" id="KW-0793">Thylakoid</keyword>
<comment type="subcellular location">
    <subcellularLocation>
        <location evidence="1">Membrane</location>
        <topology evidence="1">Single-pass membrane protein</topology>
    </subcellularLocation>
    <subcellularLocation>
        <location evidence="10">Plastid</location>
        <location evidence="10">Chloroplast thylakoid membrane</location>
        <topology evidence="10">Single-pass membrane protein</topology>
    </subcellularLocation>
</comment>
<evidence type="ECO:0000256" key="8">
    <source>
        <dbReference type="ARBA" id="ARBA00025197"/>
    </source>
</evidence>
<sequence>MTTVIDYFLLVAFCFALTSGLFIGLKSIKLI</sequence>
<keyword evidence="2 10" id="KW-0813">Transport</keyword>
<keyword evidence="7 10" id="KW-0472">Membrane</keyword>
<protein>
    <recommendedName>
        <fullName evidence="10">Cytochrome b6-f complex subunit 6</fullName>
    </recommendedName>
    <alternativeName>
        <fullName evidence="10">Cytochrome b6-f complex subunit PetL</fullName>
    </alternativeName>
    <alternativeName>
        <fullName evidence="10">Cytochrome b6-f complex subunit VI</fullName>
    </alternativeName>
</protein>
<proteinExistence type="inferred from homology"/>
<keyword evidence="4 10" id="KW-0249">Electron transport</keyword>
<keyword evidence="10" id="KW-0602">Photosynthesis</keyword>
<keyword evidence="11" id="KW-0934">Plastid</keyword>
<dbReference type="EMBL" id="MK045450">
    <property type="protein sequence ID" value="QDR24806.1"/>
    <property type="molecule type" value="Genomic_DNA"/>
</dbReference>
<dbReference type="InterPro" id="IPR007802">
    <property type="entry name" value="Cyt_b6/f_cplx_su6"/>
</dbReference>
<feature type="transmembrane region" description="Helical" evidence="10">
    <location>
        <begin position="6"/>
        <end position="25"/>
    </location>
</feature>
<dbReference type="AlphaFoldDB" id="A0A516ZAR2"/>
<evidence type="ECO:0000256" key="3">
    <source>
        <dbReference type="ARBA" id="ARBA00022692"/>
    </source>
</evidence>
<evidence type="ECO:0000256" key="10">
    <source>
        <dbReference type="HAMAP-Rule" id="MF_00433"/>
    </source>
</evidence>
<dbReference type="RefSeq" id="YP_009686059.1">
    <property type="nucleotide sequence ID" value="NC_044463.1"/>
</dbReference>
<comment type="similarity">
    <text evidence="10">Belongs to the PetL family.</text>
</comment>
<keyword evidence="5 10" id="KW-1133">Transmembrane helix</keyword>
<evidence type="ECO:0000256" key="9">
    <source>
        <dbReference type="ARBA" id="ARBA00025834"/>
    </source>
</evidence>
<dbReference type="GO" id="GO:0009055">
    <property type="term" value="F:electron transfer activity"/>
    <property type="evidence" value="ECO:0007669"/>
    <property type="project" value="InterPro"/>
</dbReference>
<comment type="function">
    <text evidence="8 10">Component of the cytochrome b6-f complex, which mediates electron transfer between photosystem II (PSII) and photosystem I (PSI), cyclic electron flow around PSI, and state transitions. PetL is important for photoautotrophic growth as well as for electron transfer efficiency and stability of the cytochrome b6-f complex.</text>
</comment>
<geneLocation type="chloroplast" evidence="11"/>
<evidence type="ECO:0000256" key="7">
    <source>
        <dbReference type="ARBA" id="ARBA00023136"/>
    </source>
</evidence>
<gene>
    <name evidence="10 11" type="primary">petL</name>
</gene>
<accession>A0A516ZAR2</accession>
<evidence type="ECO:0000313" key="11">
    <source>
        <dbReference type="EMBL" id="QDR24806.1"/>
    </source>
</evidence>
<dbReference type="GO" id="GO:0015979">
    <property type="term" value="P:photosynthesis"/>
    <property type="evidence" value="ECO:0007669"/>
    <property type="project" value="UniProtKB-KW"/>
</dbReference>
<dbReference type="Pfam" id="PF05115">
    <property type="entry name" value="PetL"/>
    <property type="match status" value="1"/>
</dbReference>
<keyword evidence="3 10" id="KW-0812">Transmembrane</keyword>
<evidence type="ECO:0000256" key="4">
    <source>
        <dbReference type="ARBA" id="ARBA00022982"/>
    </source>
</evidence>
<name>A0A516ZAR2_9STRA</name>
<evidence type="ECO:0000256" key="5">
    <source>
        <dbReference type="ARBA" id="ARBA00022989"/>
    </source>
</evidence>
<evidence type="ECO:0000256" key="1">
    <source>
        <dbReference type="ARBA" id="ARBA00004167"/>
    </source>
</evidence>
<dbReference type="GO" id="GO:0009512">
    <property type="term" value="C:cytochrome b6f complex"/>
    <property type="evidence" value="ECO:0007669"/>
    <property type="project" value="InterPro"/>
</dbReference>
<dbReference type="GeneID" id="41660615"/>
<organism evidence="11">
    <name type="scientific">Halamphora americana</name>
    <dbReference type="NCBI Taxonomy" id="2305497"/>
    <lineage>
        <taxon>Eukaryota</taxon>
        <taxon>Sar</taxon>
        <taxon>Stramenopiles</taxon>
        <taxon>Ochrophyta</taxon>
        <taxon>Bacillariophyta</taxon>
        <taxon>Bacillariophyceae</taxon>
        <taxon>Bacillariophycidae</taxon>
        <taxon>Naviculales</taxon>
        <taxon>Amphipleuraceae</taxon>
        <taxon>Halamphora</taxon>
    </lineage>
</organism>
<dbReference type="GO" id="GO:0009535">
    <property type="term" value="C:chloroplast thylakoid membrane"/>
    <property type="evidence" value="ECO:0007669"/>
    <property type="project" value="UniProtKB-SubCell"/>
</dbReference>
<comment type="subunit">
    <text evidence="9 10">The 4 large subunits of the cytochrome b6-f complex are cytochrome b6, subunit IV (17 kDa polypeptide, PetD), cytochrome f and the Rieske protein, while the 4 small subunits are PetG, PetL, PetM and PetN. The complex functions as a dimer.</text>
</comment>
<reference evidence="11" key="1">
    <citation type="journal article" date="2019" name="PLoS ONE">
        <title>Extensive chloroplast genome rearrangement amongst three closely related Halamphora spp. (Bacillariophyceae), and evidence for rapid evolution as compared to land plants.</title>
        <authorList>
            <person name="Hamsher S.E."/>
            <person name="Keepers K.G."/>
            <person name="Pogoda C.S."/>
            <person name="Stepanek J.G."/>
            <person name="Kane N.C."/>
            <person name="Kociolek J.P."/>
        </authorList>
    </citation>
    <scope>NUCLEOTIDE SEQUENCE</scope>
</reference>
<dbReference type="HAMAP" id="MF_00433">
    <property type="entry name" value="Cytb6_f_PetL"/>
    <property type="match status" value="1"/>
</dbReference>
<keyword evidence="11" id="KW-0150">Chloroplast</keyword>